<dbReference type="GO" id="GO:0050660">
    <property type="term" value="F:flavin adenine dinucleotide binding"/>
    <property type="evidence" value="ECO:0007669"/>
    <property type="project" value="InterPro"/>
</dbReference>
<keyword evidence="4" id="KW-0274">FAD</keyword>
<dbReference type="Proteomes" id="UP000559404">
    <property type="component" value="Unassembled WGS sequence"/>
</dbReference>
<dbReference type="Gene3D" id="1.10.540.10">
    <property type="entry name" value="Acyl-CoA dehydrogenase/oxidase, N-terminal domain"/>
    <property type="match status" value="2"/>
</dbReference>
<dbReference type="Pfam" id="PF00441">
    <property type="entry name" value="Acyl-CoA_dh_1"/>
    <property type="match status" value="2"/>
</dbReference>
<evidence type="ECO:0000256" key="2">
    <source>
        <dbReference type="ARBA" id="ARBA00009347"/>
    </source>
</evidence>
<evidence type="ECO:0000256" key="5">
    <source>
        <dbReference type="ARBA" id="ARBA00023002"/>
    </source>
</evidence>
<keyword evidence="3" id="KW-0285">Flavoprotein</keyword>
<evidence type="ECO:0000259" key="8">
    <source>
        <dbReference type="Pfam" id="PF02771"/>
    </source>
</evidence>
<dbReference type="Gene3D" id="2.40.110.10">
    <property type="entry name" value="Butyryl-CoA Dehydrogenase, subunit A, domain 2"/>
    <property type="match status" value="2"/>
</dbReference>
<dbReference type="InterPro" id="IPR009075">
    <property type="entry name" value="AcylCo_DH/oxidase_C"/>
</dbReference>
<dbReference type="Pfam" id="PF02770">
    <property type="entry name" value="Acyl-CoA_dh_M"/>
    <property type="match status" value="1"/>
</dbReference>
<comment type="caution">
    <text evidence="9">The sequence shown here is derived from an EMBL/GenBank/DDBJ whole genome shotgun (WGS) entry which is preliminary data.</text>
</comment>
<keyword evidence="5" id="KW-0560">Oxidoreductase</keyword>
<evidence type="ECO:0000256" key="4">
    <source>
        <dbReference type="ARBA" id="ARBA00022827"/>
    </source>
</evidence>
<comment type="similarity">
    <text evidence="2">Belongs to the acyl-CoA dehydrogenase family.</text>
</comment>
<evidence type="ECO:0000259" key="7">
    <source>
        <dbReference type="Pfam" id="PF02770"/>
    </source>
</evidence>
<organism evidence="9 10">
    <name type="scientific">Stappia taiwanensis</name>
    <dbReference type="NCBI Taxonomy" id="992267"/>
    <lineage>
        <taxon>Bacteria</taxon>
        <taxon>Pseudomonadati</taxon>
        <taxon>Pseudomonadota</taxon>
        <taxon>Alphaproteobacteria</taxon>
        <taxon>Hyphomicrobiales</taxon>
        <taxon>Stappiaceae</taxon>
        <taxon>Stappia</taxon>
    </lineage>
</organism>
<dbReference type="RefSeq" id="WP_181761902.1">
    <property type="nucleotide sequence ID" value="NZ_BMCR01000002.1"/>
</dbReference>
<dbReference type="GO" id="GO:0005886">
    <property type="term" value="C:plasma membrane"/>
    <property type="evidence" value="ECO:0007669"/>
    <property type="project" value="TreeGrafter"/>
</dbReference>
<dbReference type="InterPro" id="IPR013786">
    <property type="entry name" value="AcylCoA_DH/ox_N"/>
</dbReference>
<dbReference type="InterPro" id="IPR006091">
    <property type="entry name" value="Acyl-CoA_Oxase/DH_mid-dom"/>
</dbReference>
<dbReference type="AlphaFoldDB" id="A0A838XTG5"/>
<dbReference type="GO" id="GO:0016627">
    <property type="term" value="F:oxidoreductase activity, acting on the CH-CH group of donors"/>
    <property type="evidence" value="ECO:0007669"/>
    <property type="project" value="InterPro"/>
</dbReference>
<accession>A0A838XTG5</accession>
<dbReference type="InterPro" id="IPR037069">
    <property type="entry name" value="AcylCoA_DH/ox_N_sf"/>
</dbReference>
<reference evidence="9 10" key="1">
    <citation type="submission" date="2020-07" db="EMBL/GenBank/DDBJ databases">
        <authorList>
            <person name="Li M."/>
        </authorList>
    </citation>
    <scope>NUCLEOTIDE SEQUENCE [LARGE SCALE GENOMIC DNA]</scope>
    <source>
        <strain evidence="9 10">DSM 23284</strain>
    </source>
</reference>
<feature type="domain" description="Acyl-CoA dehydrogenase/oxidase C-terminal" evidence="6">
    <location>
        <begin position="623"/>
        <end position="767"/>
    </location>
</feature>
<dbReference type="CDD" id="cd00567">
    <property type="entry name" value="ACAD"/>
    <property type="match status" value="1"/>
</dbReference>
<dbReference type="InterPro" id="IPR052161">
    <property type="entry name" value="Mycobact_Acyl-CoA_DH"/>
</dbReference>
<keyword evidence="10" id="KW-1185">Reference proteome</keyword>
<feature type="domain" description="Acyl-CoA dehydrogenase/oxidase C-terminal" evidence="6">
    <location>
        <begin position="229"/>
        <end position="363"/>
    </location>
</feature>
<dbReference type="InterPro" id="IPR036250">
    <property type="entry name" value="AcylCo_DH-like_C"/>
</dbReference>
<dbReference type="EMBL" id="JACEON010000023">
    <property type="protein sequence ID" value="MBA4613702.1"/>
    <property type="molecule type" value="Genomic_DNA"/>
</dbReference>
<evidence type="ECO:0000256" key="3">
    <source>
        <dbReference type="ARBA" id="ARBA00022630"/>
    </source>
</evidence>
<reference evidence="9 10" key="2">
    <citation type="submission" date="2020-08" db="EMBL/GenBank/DDBJ databases">
        <title>Stappia taiwanensis sp. nov., isolated from a coastal thermal spring.</title>
        <authorList>
            <person name="Kampfer P."/>
        </authorList>
    </citation>
    <scope>NUCLEOTIDE SEQUENCE [LARGE SCALE GENOMIC DNA]</scope>
    <source>
        <strain evidence="9 10">DSM 23284</strain>
    </source>
</reference>
<feature type="domain" description="Acyl-CoA dehydrogenase/oxidase N-terminal" evidence="8">
    <location>
        <begin position="433"/>
        <end position="510"/>
    </location>
</feature>
<dbReference type="InterPro" id="IPR046373">
    <property type="entry name" value="Acyl-CoA_Oxase/DH_mid-dom_sf"/>
</dbReference>
<evidence type="ECO:0000313" key="9">
    <source>
        <dbReference type="EMBL" id="MBA4613702.1"/>
    </source>
</evidence>
<name>A0A838XTG5_9HYPH</name>
<evidence type="ECO:0000259" key="6">
    <source>
        <dbReference type="Pfam" id="PF00441"/>
    </source>
</evidence>
<dbReference type="InterPro" id="IPR009100">
    <property type="entry name" value="AcylCoA_DH/oxidase_NM_dom_sf"/>
</dbReference>
<sequence length="784" mass="83338">MDALPTDEHMMIRDALARFLERAGGLEPAFRVSDGGKACELWQGIAEELQFTAIGLPEACGGLGVDMRALVTVGRELGKVLAPVPFVSTVALAGQVLMAAAPGLCRDAWLARLASGTARAVLAHGGHGAGDCWDAPVFWAEQSGDGYVLEGQSGSIPDLMEADLVLVPALCAGERLLIALEGETVSGHRQLCAPMDATQPVGVLELKDLRLPASAVLDRGTAFAGRCRAAIDRARLVLAAEMTGAARGAFTLTLEYIAERRQFGRSIASYQAIKHRMADLYVRLNRLDALIDGAAAGFDRSAHAPATDGVAETEARAAQALACEELFAVSAEAIQLHGGVGMTFEYAPHLFFKRATAMRALSGGPVAAFRQIGLDLIDGRLSALPVSGPASEAETGLRRAVAGWMAENLTGEFEPLRGRGGAGDGDALPELRKAWEQRLAEGGWVGLGLSEALGGRGMSVGDQVIFNEEYARAGGPGRMGHIGEGLLAPTLAAFGTEDQKARFLPGILQGSTFWAQGYSEPGAGSDLAALRTRARRDPESGNWIVHGQKTWTSLAHLSDWIFVLARAEEGATGRDGLILLLMPLDQPGIDIRPIRQINGACEFNEVFFDGAVARAEDAVGAPGEGWAIAMALLGFERGISTLGQQMGFARELEAVVALARQAREPMDHAEALGRAWAGLRAMRHGALRVLGAVERGEAGPEALGYKYEWSNWHRSLGELAMDVLGPEAAVHAPEPEIARLQQMYLFSRAETIYGGTNEIQLNIISEQGLRMPREPRGQTQSGTR</sequence>
<comment type="cofactor">
    <cofactor evidence="1">
        <name>FAD</name>
        <dbReference type="ChEBI" id="CHEBI:57692"/>
    </cofactor>
</comment>
<evidence type="ECO:0000313" key="10">
    <source>
        <dbReference type="Proteomes" id="UP000559404"/>
    </source>
</evidence>
<dbReference type="PANTHER" id="PTHR43292">
    <property type="entry name" value="ACYL-COA DEHYDROGENASE"/>
    <property type="match status" value="1"/>
</dbReference>
<feature type="domain" description="Acyl-CoA dehydrogenase/oxidase N-terminal" evidence="8">
    <location>
        <begin position="6"/>
        <end position="116"/>
    </location>
</feature>
<dbReference type="Pfam" id="PF02771">
    <property type="entry name" value="Acyl-CoA_dh_N"/>
    <property type="match status" value="2"/>
</dbReference>
<proteinExistence type="inferred from homology"/>
<dbReference type="SUPFAM" id="SSF56645">
    <property type="entry name" value="Acyl-CoA dehydrogenase NM domain-like"/>
    <property type="match status" value="2"/>
</dbReference>
<dbReference type="Gene3D" id="1.20.140.10">
    <property type="entry name" value="Butyryl-CoA Dehydrogenase, subunit A, domain 3"/>
    <property type="match status" value="2"/>
</dbReference>
<protein>
    <submittedName>
        <fullName evidence="9">Acyl-CoA dehydrogenase</fullName>
    </submittedName>
</protein>
<gene>
    <name evidence="9" type="ORF">H1W37_18745</name>
</gene>
<dbReference type="SUPFAM" id="SSF47203">
    <property type="entry name" value="Acyl-CoA dehydrogenase C-terminal domain-like"/>
    <property type="match status" value="2"/>
</dbReference>
<dbReference type="PANTHER" id="PTHR43292:SF3">
    <property type="entry name" value="ACYL-COA DEHYDROGENASE FADE29"/>
    <property type="match status" value="1"/>
</dbReference>
<evidence type="ECO:0000256" key="1">
    <source>
        <dbReference type="ARBA" id="ARBA00001974"/>
    </source>
</evidence>
<feature type="domain" description="Acyl-CoA oxidase/dehydrogenase middle" evidence="7">
    <location>
        <begin position="515"/>
        <end position="609"/>
    </location>
</feature>